<evidence type="ECO:0000256" key="6">
    <source>
        <dbReference type="HAMAP-Rule" id="MF_01877"/>
    </source>
</evidence>
<accession>A0A650EJP7</accession>
<evidence type="ECO:0000256" key="5">
    <source>
        <dbReference type="ARBA" id="ARBA00022691"/>
    </source>
</evidence>
<dbReference type="FunFam" id="3.40.1010.10:FF:000007">
    <property type="entry name" value="Ribosomal RNA small subunit methyltransferase I"/>
    <property type="match status" value="1"/>
</dbReference>
<dbReference type="GO" id="GO:0005737">
    <property type="term" value="C:cytoplasm"/>
    <property type="evidence" value="ECO:0007669"/>
    <property type="project" value="UniProtKB-SubCell"/>
</dbReference>
<dbReference type="GO" id="GO:0070677">
    <property type="term" value="F:rRNA (cytosine-2'-O-)-methyltransferase activity"/>
    <property type="evidence" value="ECO:0007669"/>
    <property type="project" value="UniProtKB-UniRule"/>
</dbReference>
<dbReference type="PANTHER" id="PTHR46111">
    <property type="entry name" value="RIBOSOMAL RNA SMALL SUBUNIT METHYLTRANSFERASE I"/>
    <property type="match status" value="1"/>
</dbReference>
<dbReference type="HAMAP" id="MF_01877">
    <property type="entry name" value="16SrRNA_methyltr_I"/>
    <property type="match status" value="1"/>
</dbReference>
<name>A0A650EJP7_9BACT</name>
<keyword evidence="3 6" id="KW-0489">Methyltransferase</keyword>
<dbReference type="Gene3D" id="3.30.950.10">
    <property type="entry name" value="Methyltransferase, Cobalt-precorrin-4 Transmethylase, Domain 2"/>
    <property type="match status" value="1"/>
</dbReference>
<comment type="subcellular location">
    <subcellularLocation>
        <location evidence="6">Cytoplasm</location>
    </subcellularLocation>
</comment>
<dbReference type="PROSITE" id="PS01296">
    <property type="entry name" value="RSMI"/>
    <property type="match status" value="1"/>
</dbReference>
<keyword evidence="1 6" id="KW-0963">Cytoplasm</keyword>
<dbReference type="InterPro" id="IPR035996">
    <property type="entry name" value="4pyrrol_Methylase_sf"/>
</dbReference>
<evidence type="ECO:0000256" key="1">
    <source>
        <dbReference type="ARBA" id="ARBA00022490"/>
    </source>
</evidence>
<sequence>MKEFDFYIVPTPIGNLGDITLRAIEILKSVDLIACEDSRVTQKLLNHFDIRTKCVSYHKYNEKERINQILDTLKSGKRMALVSDAGTPLICDPGSVIVKELRQNGFSITSLPGANAVVTLLSQVSRQDEEFTFIGFLPKTQAKIEEIALKHKYNDFIFYESPNRIIQTLEIIQKIRPESKCAIGRELTKVFEEIVVDSTHNIIEHFKNNITKGEFVCLIFRDEKQSDLTEIEDKVKLLQNKGFSAKDISIILSELYGINKNKVYKITVN</sequence>
<keyword evidence="4 6" id="KW-0808">Transferase</keyword>
<dbReference type="EMBL" id="MN577570">
    <property type="protein sequence ID" value="QGT49843.1"/>
    <property type="molecule type" value="Genomic_DNA"/>
</dbReference>
<comment type="similarity">
    <text evidence="6">Belongs to the methyltransferase superfamily. RsmI family.</text>
</comment>
<evidence type="ECO:0000259" key="7">
    <source>
        <dbReference type="Pfam" id="PF00590"/>
    </source>
</evidence>
<dbReference type="InterPro" id="IPR008189">
    <property type="entry name" value="rRNA_ssu_MeTfrase_I"/>
</dbReference>
<proteinExistence type="inferred from homology"/>
<evidence type="ECO:0000256" key="2">
    <source>
        <dbReference type="ARBA" id="ARBA00022552"/>
    </source>
</evidence>
<comment type="catalytic activity">
    <reaction evidence="6">
        <text>cytidine(1402) in 16S rRNA + S-adenosyl-L-methionine = 2'-O-methylcytidine(1402) in 16S rRNA + S-adenosyl-L-homocysteine + H(+)</text>
        <dbReference type="Rhea" id="RHEA:42924"/>
        <dbReference type="Rhea" id="RHEA-COMP:10285"/>
        <dbReference type="Rhea" id="RHEA-COMP:10286"/>
        <dbReference type="ChEBI" id="CHEBI:15378"/>
        <dbReference type="ChEBI" id="CHEBI:57856"/>
        <dbReference type="ChEBI" id="CHEBI:59789"/>
        <dbReference type="ChEBI" id="CHEBI:74495"/>
        <dbReference type="ChEBI" id="CHEBI:82748"/>
        <dbReference type="EC" id="2.1.1.198"/>
    </reaction>
</comment>
<dbReference type="InterPro" id="IPR014776">
    <property type="entry name" value="4pyrrole_Mease_sub2"/>
</dbReference>
<dbReference type="InterPro" id="IPR000878">
    <property type="entry name" value="4pyrrol_Mease"/>
</dbReference>
<dbReference type="SUPFAM" id="SSF53790">
    <property type="entry name" value="Tetrapyrrole methylase"/>
    <property type="match status" value="1"/>
</dbReference>
<dbReference type="PANTHER" id="PTHR46111:SF1">
    <property type="entry name" value="RIBOSOMAL RNA SMALL SUBUNIT METHYLTRANSFERASE I"/>
    <property type="match status" value="1"/>
</dbReference>
<dbReference type="InterPro" id="IPR014777">
    <property type="entry name" value="4pyrrole_Mease_sub1"/>
</dbReference>
<keyword evidence="5 6" id="KW-0949">S-adenosyl-L-methionine</keyword>
<reference evidence="8" key="1">
    <citation type="journal article" date="2020" name="J. ISSAAS">
        <title>Lactobacilli and other gastrointestinal microbiota of Peromyscus leucopus, reservoir host for agents of Lyme disease and other zoonoses in North America.</title>
        <authorList>
            <person name="Milovic A."/>
            <person name="Bassam K."/>
            <person name="Shao H."/>
            <person name="Chatzistamou I."/>
            <person name="Tufts D.M."/>
            <person name="Diuk-Wasser M."/>
            <person name="Barbour A.G."/>
        </authorList>
    </citation>
    <scope>NUCLEOTIDE SEQUENCE</scope>
    <source>
        <strain evidence="8">LL20</strain>
    </source>
</reference>
<evidence type="ECO:0000256" key="3">
    <source>
        <dbReference type="ARBA" id="ARBA00022603"/>
    </source>
</evidence>
<dbReference type="Gene3D" id="3.40.1010.10">
    <property type="entry name" value="Cobalt-precorrin-4 Transmethylase, Domain 1"/>
    <property type="match status" value="1"/>
</dbReference>
<feature type="domain" description="Tetrapyrrole methylase" evidence="7">
    <location>
        <begin position="6"/>
        <end position="197"/>
    </location>
</feature>
<protein>
    <recommendedName>
        <fullName evidence="6">Ribosomal RNA small subunit methyltransferase I</fullName>
        <ecNumber evidence="6">2.1.1.198</ecNumber>
    </recommendedName>
    <alternativeName>
        <fullName evidence="6">16S rRNA 2'-O-ribose C1402 methyltransferase</fullName>
    </alternativeName>
    <alternativeName>
        <fullName evidence="6">rRNA (cytidine-2'-O-)-methyltransferase RsmI</fullName>
    </alternativeName>
</protein>
<evidence type="ECO:0000256" key="4">
    <source>
        <dbReference type="ARBA" id="ARBA00022679"/>
    </source>
</evidence>
<dbReference type="CDD" id="cd11648">
    <property type="entry name" value="RsmI"/>
    <property type="match status" value="1"/>
</dbReference>
<dbReference type="NCBIfam" id="TIGR00096">
    <property type="entry name" value="16S rRNA (cytidine(1402)-2'-O)-methyltransferase"/>
    <property type="match status" value="1"/>
</dbReference>
<dbReference type="Pfam" id="PF00590">
    <property type="entry name" value="TP_methylase"/>
    <property type="match status" value="1"/>
</dbReference>
<evidence type="ECO:0000313" key="8">
    <source>
        <dbReference type="EMBL" id="QGT49843.1"/>
    </source>
</evidence>
<dbReference type="EC" id="2.1.1.198" evidence="6"/>
<dbReference type="AlphaFoldDB" id="A0A650EJP7"/>
<keyword evidence="2 6" id="KW-0698">rRNA processing</keyword>
<dbReference type="PIRSF" id="PIRSF005917">
    <property type="entry name" value="MTase_YraL"/>
    <property type="match status" value="1"/>
</dbReference>
<comment type="function">
    <text evidence="6">Catalyzes the 2'-O-methylation of the ribose of cytidine 1402 (C1402) in 16S rRNA.</text>
</comment>
<organism evidence="8">
    <name type="scientific">uncultured Candidatus Melainabacteria bacterium</name>
    <dbReference type="NCBI Taxonomy" id="2682970"/>
    <lineage>
        <taxon>Bacteria</taxon>
        <taxon>Bacillati</taxon>
        <taxon>Candidatus Melainabacteria</taxon>
        <taxon>environmental samples</taxon>
    </lineage>
</organism>
<gene>
    <name evidence="6 8" type="primary">rsmI</name>
    <name evidence="8" type="ORF">Melaina855_2300</name>
</gene>
<dbReference type="InterPro" id="IPR018063">
    <property type="entry name" value="SAM_MeTrfase_RsmI_CS"/>
</dbReference>